<reference evidence="2 3" key="1">
    <citation type="submission" date="2018-10" db="EMBL/GenBank/DDBJ databases">
        <title>Draft genome sequence of Bacillus salarius IM0101, isolated from a hypersaline soil in Inner Mongolia, China.</title>
        <authorList>
            <person name="Yamprayoonswat W."/>
            <person name="Boonvisut S."/>
            <person name="Jumpathong W."/>
            <person name="Sittihan S."/>
            <person name="Ruangsuj P."/>
            <person name="Wanthongcharoen S."/>
            <person name="Thongpramul N."/>
            <person name="Pimmason S."/>
            <person name="Yu B."/>
            <person name="Yasawong M."/>
        </authorList>
    </citation>
    <scope>NUCLEOTIDE SEQUENCE [LARGE SCALE GENOMIC DNA]</scope>
    <source>
        <strain evidence="2 3">IM0101</strain>
    </source>
</reference>
<comment type="caution">
    <text evidence="2">The sequence shown here is derived from an EMBL/GenBank/DDBJ whole genome shotgun (WGS) entry which is preliminary data.</text>
</comment>
<evidence type="ECO:0000313" key="3">
    <source>
        <dbReference type="Proteomes" id="UP000275076"/>
    </source>
</evidence>
<name>A0A428N2Z8_9BACI</name>
<feature type="compositionally biased region" description="Polar residues" evidence="1">
    <location>
        <begin position="393"/>
        <end position="406"/>
    </location>
</feature>
<feature type="compositionally biased region" description="Basic and acidic residues" evidence="1">
    <location>
        <begin position="368"/>
        <end position="392"/>
    </location>
</feature>
<evidence type="ECO:0000256" key="1">
    <source>
        <dbReference type="SAM" id="MobiDB-lite"/>
    </source>
</evidence>
<sequence>MGLFDWMFGRKPQSVPQTHFQMLNDDSESFYDWNGYLYKSDIVRACIRPKAKAIGKLMAKHLKESSDDFQENPDRNIRFLLEEPNPLMTGQVLQEKVAVQLDLNNNAFILIKRDADFKPEALYPIPCISVEVVEGSLGDLYLKFSFRNGKQMTVPYVDVIHLRQDFNENDFFGDSPADALTSLMEVVSTIDQGVMKAIKNSAVIKWIMQFTQVLKPNDQQEQIDNFTKNFLDIEKSGGAVPADPRYQLHQVKQDSFVPDDKQMTNTTKRIYDFFNTNEAIVQSKYTEDEWNAYYEAVIEPVAMQLSGEYSRKLLSRNKRERGHKIVFSAMNLQYASMATKLNLMQMVDRGAMTPNEWRKVLNMPPVEGGDKPVRRLDTQEVRSYEGGEEDGRNGNQGIANGQSGNP</sequence>
<dbReference type="InterPro" id="IPR006944">
    <property type="entry name" value="Phage/GTA_portal"/>
</dbReference>
<keyword evidence="3" id="KW-1185">Reference proteome</keyword>
<dbReference type="OrthoDB" id="2491at2"/>
<dbReference type="AlphaFoldDB" id="A0A428N2Z8"/>
<evidence type="ECO:0000313" key="2">
    <source>
        <dbReference type="EMBL" id="RSL32728.1"/>
    </source>
</evidence>
<dbReference type="RefSeq" id="WP_125556648.1">
    <property type="nucleotide sequence ID" value="NZ_RBVX01000013.1"/>
</dbReference>
<accession>A0A428N2Z8</accession>
<gene>
    <name evidence="2" type="ORF">D7Z54_14520</name>
</gene>
<proteinExistence type="predicted"/>
<dbReference type="Proteomes" id="UP000275076">
    <property type="component" value="Unassembled WGS sequence"/>
</dbReference>
<dbReference type="EMBL" id="RBVX01000013">
    <property type="protein sequence ID" value="RSL32728.1"/>
    <property type="molecule type" value="Genomic_DNA"/>
</dbReference>
<feature type="region of interest" description="Disordered" evidence="1">
    <location>
        <begin position="363"/>
        <end position="406"/>
    </location>
</feature>
<protein>
    <submittedName>
        <fullName evidence="2">Phage portal protein</fullName>
    </submittedName>
</protein>
<organism evidence="2 3">
    <name type="scientific">Salibacterium salarium</name>
    <dbReference type="NCBI Taxonomy" id="284579"/>
    <lineage>
        <taxon>Bacteria</taxon>
        <taxon>Bacillati</taxon>
        <taxon>Bacillota</taxon>
        <taxon>Bacilli</taxon>
        <taxon>Bacillales</taxon>
        <taxon>Bacillaceae</taxon>
    </lineage>
</organism>
<dbReference type="Pfam" id="PF04860">
    <property type="entry name" value="Phage_portal"/>
    <property type="match status" value="1"/>
</dbReference>